<evidence type="ECO:0000313" key="2">
    <source>
        <dbReference type="EMBL" id="KIK32720.1"/>
    </source>
</evidence>
<reference evidence="2 3" key="1">
    <citation type="submission" date="2014-04" db="EMBL/GenBank/DDBJ databases">
        <authorList>
            <consortium name="DOE Joint Genome Institute"/>
            <person name="Kuo A."/>
            <person name="Ruytinx J."/>
            <person name="Rineau F."/>
            <person name="Colpaert J."/>
            <person name="Kohler A."/>
            <person name="Nagy L.G."/>
            <person name="Floudas D."/>
            <person name="Copeland A."/>
            <person name="Barry K.W."/>
            <person name="Cichocki N."/>
            <person name="Veneault-Fourrey C."/>
            <person name="LaButti K."/>
            <person name="Lindquist E.A."/>
            <person name="Lipzen A."/>
            <person name="Lundell T."/>
            <person name="Morin E."/>
            <person name="Murat C."/>
            <person name="Sun H."/>
            <person name="Tunlid A."/>
            <person name="Henrissat B."/>
            <person name="Grigoriev I.V."/>
            <person name="Hibbett D.S."/>
            <person name="Martin F."/>
            <person name="Nordberg H.P."/>
            <person name="Cantor M.N."/>
            <person name="Hua S.X."/>
        </authorList>
    </citation>
    <scope>NUCLEOTIDE SEQUENCE [LARGE SCALE GENOMIC DNA]</scope>
    <source>
        <strain evidence="2 3">UH-Slu-Lm8-n1</strain>
    </source>
</reference>
<keyword evidence="1" id="KW-0732">Signal</keyword>
<dbReference type="EMBL" id="KN836134">
    <property type="protein sequence ID" value="KIK32720.1"/>
    <property type="molecule type" value="Genomic_DNA"/>
</dbReference>
<reference evidence="3" key="2">
    <citation type="submission" date="2015-01" db="EMBL/GenBank/DDBJ databases">
        <title>Evolutionary Origins and Diversification of the Mycorrhizal Mutualists.</title>
        <authorList>
            <consortium name="DOE Joint Genome Institute"/>
            <consortium name="Mycorrhizal Genomics Consortium"/>
            <person name="Kohler A."/>
            <person name="Kuo A."/>
            <person name="Nagy L.G."/>
            <person name="Floudas D."/>
            <person name="Copeland A."/>
            <person name="Barry K.W."/>
            <person name="Cichocki N."/>
            <person name="Veneault-Fourrey C."/>
            <person name="LaButti K."/>
            <person name="Lindquist E.A."/>
            <person name="Lipzen A."/>
            <person name="Lundell T."/>
            <person name="Morin E."/>
            <person name="Murat C."/>
            <person name="Riley R."/>
            <person name="Ohm R."/>
            <person name="Sun H."/>
            <person name="Tunlid A."/>
            <person name="Henrissat B."/>
            <person name="Grigoriev I.V."/>
            <person name="Hibbett D.S."/>
            <person name="Martin F."/>
        </authorList>
    </citation>
    <scope>NUCLEOTIDE SEQUENCE [LARGE SCALE GENOMIC DNA]</scope>
    <source>
        <strain evidence="3">UH-Slu-Lm8-n1</strain>
    </source>
</reference>
<dbReference type="InParanoid" id="A0A0C9Z5J9"/>
<dbReference type="Proteomes" id="UP000054485">
    <property type="component" value="Unassembled WGS sequence"/>
</dbReference>
<evidence type="ECO:0000313" key="3">
    <source>
        <dbReference type="Proteomes" id="UP000054485"/>
    </source>
</evidence>
<keyword evidence="3" id="KW-1185">Reference proteome</keyword>
<name>A0A0C9Z5J9_9AGAM</name>
<accession>A0A0C9Z5J9</accession>
<dbReference type="OrthoDB" id="2682431at2759"/>
<feature type="signal peptide" evidence="1">
    <location>
        <begin position="1"/>
        <end position="20"/>
    </location>
</feature>
<feature type="chain" id="PRO_5002207017" evidence="1">
    <location>
        <begin position="21"/>
        <end position="127"/>
    </location>
</feature>
<evidence type="ECO:0000256" key="1">
    <source>
        <dbReference type="SAM" id="SignalP"/>
    </source>
</evidence>
<dbReference type="AlphaFoldDB" id="A0A0C9Z5J9"/>
<sequence length="127" mass="13297">MRFTALVALAVVASTVPSLAAPAPYPPRRVASKRDTASTDDNTFVDASALDGFVSPRIGTVVLPGAKQSLDSKRDATSDFVQVIEAALNELATARKRDITTDITAALQTLLQAGGSVLSDVNLKREA</sequence>
<gene>
    <name evidence="2" type="ORF">CY34DRAFT_131331</name>
</gene>
<protein>
    <submittedName>
        <fullName evidence="2">Uncharacterized protein</fullName>
    </submittedName>
</protein>
<organism evidence="2 3">
    <name type="scientific">Suillus luteus UH-Slu-Lm8-n1</name>
    <dbReference type="NCBI Taxonomy" id="930992"/>
    <lineage>
        <taxon>Eukaryota</taxon>
        <taxon>Fungi</taxon>
        <taxon>Dikarya</taxon>
        <taxon>Basidiomycota</taxon>
        <taxon>Agaricomycotina</taxon>
        <taxon>Agaricomycetes</taxon>
        <taxon>Agaricomycetidae</taxon>
        <taxon>Boletales</taxon>
        <taxon>Suillineae</taxon>
        <taxon>Suillaceae</taxon>
        <taxon>Suillus</taxon>
    </lineage>
</organism>
<proteinExistence type="predicted"/>
<dbReference type="HOGENOM" id="CLU_1987016_0_0_1"/>
<feature type="non-terminal residue" evidence="2">
    <location>
        <position position="1"/>
    </location>
</feature>